<reference evidence="2 3" key="1">
    <citation type="submission" date="2019-04" db="EMBL/GenBank/DDBJ databases">
        <title>Friends and foes A comparative genomics study of 23 Aspergillus species from section Flavi.</title>
        <authorList>
            <consortium name="DOE Joint Genome Institute"/>
            <person name="Kjaerbolling I."/>
            <person name="Vesth T."/>
            <person name="Frisvad J.C."/>
            <person name="Nybo J.L."/>
            <person name="Theobald S."/>
            <person name="Kildgaard S."/>
            <person name="Isbrandt T."/>
            <person name="Kuo A."/>
            <person name="Sato A."/>
            <person name="Lyhne E.K."/>
            <person name="Kogle M.E."/>
            <person name="Wiebenga A."/>
            <person name="Kun R.S."/>
            <person name="Lubbers R.J."/>
            <person name="Makela M.R."/>
            <person name="Barry K."/>
            <person name="Chovatia M."/>
            <person name="Clum A."/>
            <person name="Daum C."/>
            <person name="Haridas S."/>
            <person name="He G."/>
            <person name="LaButti K."/>
            <person name="Lipzen A."/>
            <person name="Mondo S."/>
            <person name="Riley R."/>
            <person name="Salamov A."/>
            <person name="Simmons B.A."/>
            <person name="Magnuson J.K."/>
            <person name="Henrissat B."/>
            <person name="Mortensen U.H."/>
            <person name="Larsen T.O."/>
            <person name="Devries R.P."/>
            <person name="Grigoriev I.V."/>
            <person name="Machida M."/>
            <person name="Baker S.E."/>
            <person name="Andersen M.R."/>
        </authorList>
    </citation>
    <scope>NUCLEOTIDE SEQUENCE [LARGE SCALE GENOMIC DNA]</scope>
    <source>
        <strain evidence="2 3">IBT 18842</strain>
    </source>
</reference>
<evidence type="ECO:0000313" key="3">
    <source>
        <dbReference type="Proteomes" id="UP000325780"/>
    </source>
</evidence>
<evidence type="ECO:0000256" key="1">
    <source>
        <dbReference type="SAM" id="SignalP"/>
    </source>
</evidence>
<accession>A0A5N6TPR0</accession>
<feature type="signal peptide" evidence="1">
    <location>
        <begin position="1"/>
        <end position="19"/>
    </location>
</feature>
<sequence length="76" mass="8275">MTVSILFFSLLEPLQPLLSHPFRTSNRPFQASTSWVNGVGITEFCTNRALVSTTGARACPVHNCHCHPLFSGACTP</sequence>
<evidence type="ECO:0000313" key="2">
    <source>
        <dbReference type="EMBL" id="KAE8148314.1"/>
    </source>
</evidence>
<evidence type="ECO:0008006" key="4">
    <source>
        <dbReference type="Google" id="ProtNLM"/>
    </source>
</evidence>
<feature type="chain" id="PRO_5024799660" description="Secreted protein" evidence="1">
    <location>
        <begin position="20"/>
        <end position="76"/>
    </location>
</feature>
<keyword evidence="3" id="KW-1185">Reference proteome</keyword>
<gene>
    <name evidence="2" type="ORF">BDV25DRAFT_158509</name>
</gene>
<dbReference type="EMBL" id="ML742165">
    <property type="protein sequence ID" value="KAE8148314.1"/>
    <property type="molecule type" value="Genomic_DNA"/>
</dbReference>
<proteinExistence type="predicted"/>
<dbReference type="AlphaFoldDB" id="A0A5N6TPR0"/>
<organism evidence="2 3">
    <name type="scientific">Aspergillus avenaceus</name>
    <dbReference type="NCBI Taxonomy" id="36643"/>
    <lineage>
        <taxon>Eukaryota</taxon>
        <taxon>Fungi</taxon>
        <taxon>Dikarya</taxon>
        <taxon>Ascomycota</taxon>
        <taxon>Pezizomycotina</taxon>
        <taxon>Eurotiomycetes</taxon>
        <taxon>Eurotiomycetidae</taxon>
        <taxon>Eurotiales</taxon>
        <taxon>Aspergillaceae</taxon>
        <taxon>Aspergillus</taxon>
        <taxon>Aspergillus subgen. Circumdati</taxon>
    </lineage>
</organism>
<keyword evidence="1" id="KW-0732">Signal</keyword>
<dbReference type="Proteomes" id="UP000325780">
    <property type="component" value="Unassembled WGS sequence"/>
</dbReference>
<name>A0A5N6TPR0_ASPAV</name>
<protein>
    <recommendedName>
        <fullName evidence="4">Secreted protein</fullName>
    </recommendedName>
</protein>